<organism evidence="1 2">
    <name type="scientific">Rugosimonospora acidiphila</name>
    <dbReference type="NCBI Taxonomy" id="556531"/>
    <lineage>
        <taxon>Bacteria</taxon>
        <taxon>Bacillati</taxon>
        <taxon>Actinomycetota</taxon>
        <taxon>Actinomycetes</taxon>
        <taxon>Micromonosporales</taxon>
        <taxon>Micromonosporaceae</taxon>
        <taxon>Rugosimonospora</taxon>
    </lineage>
</organism>
<dbReference type="EMBL" id="BAABJQ010000047">
    <property type="protein sequence ID" value="GAA5200985.1"/>
    <property type="molecule type" value="Genomic_DNA"/>
</dbReference>
<dbReference type="SUPFAM" id="SSF55961">
    <property type="entry name" value="Bet v1-like"/>
    <property type="match status" value="1"/>
</dbReference>
<keyword evidence="2" id="KW-1185">Reference proteome</keyword>
<protein>
    <recommendedName>
        <fullName evidence="3">Polyketide cyclase / dehydrase and lipid transport</fullName>
    </recommendedName>
</protein>
<dbReference type="Proteomes" id="UP001501570">
    <property type="component" value="Unassembled WGS sequence"/>
</dbReference>
<dbReference type="Gene3D" id="3.30.530.20">
    <property type="match status" value="1"/>
</dbReference>
<dbReference type="RefSeq" id="WP_345638801.1">
    <property type="nucleotide sequence ID" value="NZ_BAABJQ010000047.1"/>
</dbReference>
<sequence length="185" mass="20135">MRTSTQDQVTGATTEVRMEVDLPIEEVWARVTEVGRVGRFSPECVHAAWLDGTDGAPVAGARFEGRNEFPDGFVATVECVVTEAREPSVFEWVVLDGDREVARPGSAWRYELRPGSRPGTTELVHRFTHGAGMTGLRRLVVERPGEAEAVVRERLATLHANMTTTLSGMMDRAPAGSTTPVGDAK</sequence>
<comment type="caution">
    <text evidence="1">The sequence shown here is derived from an EMBL/GenBank/DDBJ whole genome shotgun (WGS) entry which is preliminary data.</text>
</comment>
<evidence type="ECO:0008006" key="3">
    <source>
        <dbReference type="Google" id="ProtNLM"/>
    </source>
</evidence>
<reference evidence="2" key="1">
    <citation type="journal article" date="2019" name="Int. J. Syst. Evol. Microbiol.">
        <title>The Global Catalogue of Microorganisms (GCM) 10K type strain sequencing project: providing services to taxonomists for standard genome sequencing and annotation.</title>
        <authorList>
            <consortium name="The Broad Institute Genomics Platform"/>
            <consortium name="The Broad Institute Genome Sequencing Center for Infectious Disease"/>
            <person name="Wu L."/>
            <person name="Ma J."/>
        </authorList>
    </citation>
    <scope>NUCLEOTIDE SEQUENCE [LARGE SCALE GENOMIC DNA]</scope>
    <source>
        <strain evidence="2">JCM 18304</strain>
    </source>
</reference>
<evidence type="ECO:0000313" key="2">
    <source>
        <dbReference type="Proteomes" id="UP001501570"/>
    </source>
</evidence>
<dbReference type="Pfam" id="PF10604">
    <property type="entry name" value="Polyketide_cyc2"/>
    <property type="match status" value="1"/>
</dbReference>
<dbReference type="CDD" id="cd07812">
    <property type="entry name" value="SRPBCC"/>
    <property type="match status" value="1"/>
</dbReference>
<evidence type="ECO:0000313" key="1">
    <source>
        <dbReference type="EMBL" id="GAA5200985.1"/>
    </source>
</evidence>
<name>A0ABP9STN8_9ACTN</name>
<proteinExistence type="predicted"/>
<gene>
    <name evidence="1" type="ORF">GCM10023322_80050</name>
</gene>
<dbReference type="InterPro" id="IPR023393">
    <property type="entry name" value="START-like_dom_sf"/>
</dbReference>
<accession>A0ABP9STN8</accession>
<dbReference type="InterPro" id="IPR019587">
    <property type="entry name" value="Polyketide_cyclase/dehydratase"/>
</dbReference>